<dbReference type="OrthoDB" id="4062651at2759"/>
<accession>L8H1T9</accession>
<dbReference type="Gene3D" id="2.120.10.80">
    <property type="entry name" value="Kelch-type beta propeller"/>
    <property type="match status" value="2"/>
</dbReference>
<dbReference type="InterPro" id="IPR017441">
    <property type="entry name" value="Protein_kinase_ATP_BS"/>
</dbReference>
<feature type="domain" description="Protein kinase" evidence="8">
    <location>
        <begin position="559"/>
        <end position="812"/>
    </location>
</feature>
<reference evidence="9 10" key="1">
    <citation type="journal article" date="2013" name="Genome Biol.">
        <title>Genome of Acanthamoeba castellanii highlights extensive lateral gene transfer and early evolution of tyrosine kinase signaling.</title>
        <authorList>
            <person name="Clarke M."/>
            <person name="Lohan A.J."/>
            <person name="Liu B."/>
            <person name="Lagkouvardos I."/>
            <person name="Roy S."/>
            <person name="Zafar N."/>
            <person name="Bertelli C."/>
            <person name="Schilde C."/>
            <person name="Kianianmomeni A."/>
            <person name="Burglin T.R."/>
            <person name="Frech C."/>
            <person name="Turcotte B."/>
            <person name="Kopec K.O."/>
            <person name="Synnott J.M."/>
            <person name="Choo C."/>
            <person name="Paponov I."/>
            <person name="Finkler A."/>
            <person name="Soon Heng Tan C."/>
            <person name="Hutchins A.P."/>
            <person name="Weinmeier T."/>
            <person name="Rattei T."/>
            <person name="Chu J.S."/>
            <person name="Gimenez G."/>
            <person name="Irimia M."/>
            <person name="Rigden D.J."/>
            <person name="Fitzpatrick D.A."/>
            <person name="Lorenzo-Morales J."/>
            <person name="Bateman A."/>
            <person name="Chiu C.H."/>
            <person name="Tang P."/>
            <person name="Hegemann P."/>
            <person name="Fromm H."/>
            <person name="Raoult D."/>
            <person name="Greub G."/>
            <person name="Miranda-Saavedra D."/>
            <person name="Chen N."/>
            <person name="Nash P."/>
            <person name="Ginger M.L."/>
            <person name="Horn M."/>
            <person name="Schaap P."/>
            <person name="Caler L."/>
            <person name="Loftus B."/>
        </authorList>
    </citation>
    <scope>NUCLEOTIDE SEQUENCE [LARGE SCALE GENOMIC DNA]</scope>
    <source>
        <strain evidence="9 10">Neff</strain>
    </source>
</reference>
<evidence type="ECO:0000256" key="2">
    <source>
        <dbReference type="ARBA" id="ARBA00022679"/>
    </source>
</evidence>
<dbReference type="PROSITE" id="PS00108">
    <property type="entry name" value="PROTEIN_KINASE_ST"/>
    <property type="match status" value="1"/>
</dbReference>
<feature type="compositionally biased region" description="Basic residues" evidence="7">
    <location>
        <begin position="7"/>
        <end position="18"/>
    </location>
</feature>
<evidence type="ECO:0000313" key="10">
    <source>
        <dbReference type="Proteomes" id="UP000011083"/>
    </source>
</evidence>
<dbReference type="PANTHER" id="PTHR44329">
    <property type="entry name" value="SERINE/THREONINE-PROTEIN KINASE TNNI3K-RELATED"/>
    <property type="match status" value="1"/>
</dbReference>
<gene>
    <name evidence="9" type="ORF">ACA1_310620</name>
</gene>
<evidence type="ECO:0000259" key="8">
    <source>
        <dbReference type="PROSITE" id="PS50011"/>
    </source>
</evidence>
<dbReference type="RefSeq" id="XP_004340375.1">
    <property type="nucleotide sequence ID" value="XM_004340327.1"/>
</dbReference>
<feature type="compositionally biased region" description="Basic and acidic residues" evidence="7">
    <location>
        <begin position="136"/>
        <end position="160"/>
    </location>
</feature>
<dbReference type="Pfam" id="PF07714">
    <property type="entry name" value="PK_Tyr_Ser-Thr"/>
    <property type="match status" value="1"/>
</dbReference>
<dbReference type="Gene3D" id="1.10.510.10">
    <property type="entry name" value="Transferase(Phosphotransferase) domain 1"/>
    <property type="match status" value="1"/>
</dbReference>
<dbReference type="EMBL" id="KB007958">
    <property type="protein sequence ID" value="ELR18351.1"/>
    <property type="molecule type" value="Genomic_DNA"/>
</dbReference>
<dbReference type="GeneID" id="14919128"/>
<dbReference type="SUPFAM" id="SSF56112">
    <property type="entry name" value="Protein kinase-like (PK-like)"/>
    <property type="match status" value="1"/>
</dbReference>
<dbReference type="InterPro" id="IPR011009">
    <property type="entry name" value="Kinase-like_dom_sf"/>
</dbReference>
<evidence type="ECO:0000256" key="1">
    <source>
        <dbReference type="ARBA" id="ARBA00022527"/>
    </source>
</evidence>
<feature type="region of interest" description="Disordered" evidence="7">
    <location>
        <begin position="123"/>
        <end position="184"/>
    </location>
</feature>
<dbReference type="SMART" id="SM00220">
    <property type="entry name" value="S_TKc"/>
    <property type="match status" value="1"/>
</dbReference>
<feature type="compositionally biased region" description="Low complexity" evidence="7">
    <location>
        <begin position="63"/>
        <end position="80"/>
    </location>
</feature>
<dbReference type="GO" id="GO:0005524">
    <property type="term" value="F:ATP binding"/>
    <property type="evidence" value="ECO:0007669"/>
    <property type="project" value="UniProtKB-UniRule"/>
</dbReference>
<keyword evidence="4 9" id="KW-0418">Kinase</keyword>
<dbReference type="STRING" id="1257118.L8H1T9"/>
<sequence>MEEEERKKKRTRRRRGKWAKVDPTQWPFDMKVAHFTDLAQGQRLKHAVEEAWLEEARRRRRNAAAGHASSESDAVSAAAEPIVQTTQANVEGDEGEVEAEVLEEEEVQVGSEYVGEVLRRSNEMKKERRKRRNAKMRREREKELSKKNERKKSEQKRNDDGSQNTKKNGDGGARKSTAAKWEETKGRVRREISKLWTTKHVKRGLVRFERHLADREVLGKECLDWKRRQCCSSAVSGAEAEGLLLPFFSHTATALGDSTTLVVVGGKDATGRGTAAVRLLDTATMEWSLPRATGPAPACLFGHAACRVGRTLYLVGGYDQNGLSSNIYRLDLESDSEVRWSICRFDAAAGEEIEGKAPFVRVGHALARYGNDLLLFGGHNGKQWSNDLYAFDIERMTWSTRPTQGVPPSPRGFHTATIVGSSLVVFGGTSLKHTFSDTHVLDLEARVWSAVIPQPGFCPPARHSHASARAGAAVFIVGGRAASGVVHDCWSFDVDTKRWTRMKENNEGVLGLSSHTLTRLGSMLVVVGGKGAATLSGDVWMASTVRLPLKAHLIDYEELELAEEVGRGSFAKVLRATLRGVPCAVKKLRKEARRDDENELKHFKQEVRLLNKLDHVNVVKMIGVCTKPRCIVTEFMAGGSLFDHLRQQQGGLLGDEPRLTSIALDIARGGRYLHQQKVIHRDIKSHNILLDEHGNAKIADLGVSRITTETATMTCVGSAQWTAPEILRHQPYDQAVDVYSYGIVLWELLSGRQPYAHLSRLEAAVAVASTQLRPEIPDHWPARWVQLMQSCWHESPQVRPTFAQVVDRIESF</sequence>
<dbReference type="PANTHER" id="PTHR44329:SF261">
    <property type="entry name" value="ZINC FINGER CONTAINING PROTEIN KINASE-RELATED"/>
    <property type="match status" value="1"/>
</dbReference>
<keyword evidence="3 6" id="KW-0547">Nucleotide-binding</keyword>
<dbReference type="InterPro" id="IPR008271">
    <property type="entry name" value="Ser/Thr_kinase_AS"/>
</dbReference>
<dbReference type="PROSITE" id="PS50011">
    <property type="entry name" value="PROTEIN_KINASE_DOM"/>
    <property type="match status" value="1"/>
</dbReference>
<dbReference type="CDD" id="cd13999">
    <property type="entry name" value="STKc_MAP3K-like"/>
    <property type="match status" value="1"/>
</dbReference>
<keyword evidence="1" id="KW-0723">Serine/threonine-protein kinase</keyword>
<dbReference type="InterPro" id="IPR000719">
    <property type="entry name" value="Prot_kinase_dom"/>
</dbReference>
<dbReference type="KEGG" id="acan:ACA1_310620"/>
<evidence type="ECO:0000256" key="3">
    <source>
        <dbReference type="ARBA" id="ARBA00022741"/>
    </source>
</evidence>
<dbReference type="PRINTS" id="PR00109">
    <property type="entry name" value="TYRKINASE"/>
</dbReference>
<organism evidence="9 10">
    <name type="scientific">Acanthamoeba castellanii (strain ATCC 30010 / Neff)</name>
    <dbReference type="NCBI Taxonomy" id="1257118"/>
    <lineage>
        <taxon>Eukaryota</taxon>
        <taxon>Amoebozoa</taxon>
        <taxon>Discosea</taxon>
        <taxon>Longamoebia</taxon>
        <taxon>Centramoebida</taxon>
        <taxon>Acanthamoebidae</taxon>
        <taxon>Acanthamoeba</taxon>
    </lineage>
</organism>
<dbReference type="FunFam" id="3.30.200.20:FF:000180">
    <property type="entry name" value="serine/threonine-protein kinase STY46-like"/>
    <property type="match status" value="1"/>
</dbReference>
<dbReference type="Gene3D" id="3.30.200.20">
    <property type="entry name" value="Phosphorylase Kinase, domain 1"/>
    <property type="match status" value="1"/>
</dbReference>
<dbReference type="AlphaFoldDB" id="L8H1T9"/>
<evidence type="ECO:0000256" key="4">
    <source>
        <dbReference type="ARBA" id="ARBA00022777"/>
    </source>
</evidence>
<dbReference type="Pfam" id="PF24681">
    <property type="entry name" value="Kelch_KLHDC2_KLHL20_DRC7"/>
    <property type="match status" value="2"/>
</dbReference>
<dbReference type="Proteomes" id="UP000011083">
    <property type="component" value="Unassembled WGS sequence"/>
</dbReference>
<proteinExistence type="predicted"/>
<dbReference type="InterPro" id="IPR001245">
    <property type="entry name" value="Ser-Thr/Tyr_kinase_cat_dom"/>
</dbReference>
<keyword evidence="2" id="KW-0808">Transferase</keyword>
<evidence type="ECO:0000313" key="9">
    <source>
        <dbReference type="EMBL" id="ELR18351.1"/>
    </source>
</evidence>
<feature type="binding site" evidence="6">
    <location>
        <position position="587"/>
    </location>
    <ligand>
        <name>ATP</name>
        <dbReference type="ChEBI" id="CHEBI:30616"/>
    </ligand>
</feature>
<dbReference type="VEuPathDB" id="AmoebaDB:ACA1_310620"/>
<dbReference type="GO" id="GO:0004674">
    <property type="term" value="F:protein serine/threonine kinase activity"/>
    <property type="evidence" value="ECO:0007669"/>
    <property type="project" value="UniProtKB-KW"/>
</dbReference>
<name>L8H1T9_ACACF</name>
<dbReference type="PROSITE" id="PS00107">
    <property type="entry name" value="PROTEIN_KINASE_ATP"/>
    <property type="match status" value="1"/>
</dbReference>
<feature type="region of interest" description="Disordered" evidence="7">
    <location>
        <begin position="1"/>
        <end position="20"/>
    </location>
</feature>
<protein>
    <submittedName>
        <fullName evidence="9">Protein kinase domain containing protein</fullName>
    </submittedName>
</protein>
<dbReference type="InterPro" id="IPR015915">
    <property type="entry name" value="Kelch-typ_b-propeller"/>
</dbReference>
<dbReference type="InterPro" id="IPR051681">
    <property type="entry name" value="Ser/Thr_Kinases-Pseudokinases"/>
</dbReference>
<feature type="region of interest" description="Disordered" evidence="7">
    <location>
        <begin position="57"/>
        <end position="102"/>
    </location>
</feature>
<feature type="compositionally biased region" description="Acidic residues" evidence="7">
    <location>
        <begin position="91"/>
        <end position="102"/>
    </location>
</feature>
<evidence type="ECO:0000256" key="6">
    <source>
        <dbReference type="PROSITE-ProRule" id="PRU10141"/>
    </source>
</evidence>
<keyword evidence="10" id="KW-1185">Reference proteome</keyword>
<evidence type="ECO:0000256" key="5">
    <source>
        <dbReference type="ARBA" id="ARBA00022840"/>
    </source>
</evidence>
<dbReference type="SUPFAM" id="SSF117281">
    <property type="entry name" value="Kelch motif"/>
    <property type="match status" value="2"/>
</dbReference>
<evidence type="ECO:0000256" key="7">
    <source>
        <dbReference type="SAM" id="MobiDB-lite"/>
    </source>
</evidence>
<keyword evidence="5 6" id="KW-0067">ATP-binding</keyword>